<dbReference type="InterPro" id="IPR001628">
    <property type="entry name" value="Znf_hrmn_rcpt"/>
</dbReference>
<reference evidence="11 12" key="1">
    <citation type="journal article" date="2018" name="Nat. Ecol. Evol.">
        <title>Genomic signatures of mitonuclear coevolution across populations of Tigriopus californicus.</title>
        <authorList>
            <person name="Barreto F.S."/>
            <person name="Watson E.T."/>
            <person name="Lima T.G."/>
            <person name="Willett C.S."/>
            <person name="Edmands S."/>
            <person name="Li W."/>
            <person name="Burton R.S."/>
        </authorList>
    </citation>
    <scope>NUCLEOTIDE SEQUENCE [LARGE SCALE GENOMIC DNA]</scope>
    <source>
        <strain evidence="11 12">San Diego</strain>
    </source>
</reference>
<dbReference type="Proteomes" id="UP000318571">
    <property type="component" value="Chromosome 6"/>
</dbReference>
<protein>
    <recommendedName>
        <fullName evidence="10">Nuclear receptor domain-containing protein</fullName>
    </recommendedName>
</protein>
<dbReference type="GO" id="GO:0008270">
    <property type="term" value="F:zinc ion binding"/>
    <property type="evidence" value="ECO:0007669"/>
    <property type="project" value="UniProtKB-KW"/>
</dbReference>
<dbReference type="PROSITE" id="PS51030">
    <property type="entry name" value="NUCLEAR_REC_DBD_2"/>
    <property type="match status" value="1"/>
</dbReference>
<evidence type="ECO:0000256" key="1">
    <source>
        <dbReference type="ARBA" id="ARBA00004123"/>
    </source>
</evidence>
<keyword evidence="4" id="KW-0862">Zinc</keyword>
<dbReference type="Pfam" id="PF00105">
    <property type="entry name" value="zf-C4"/>
    <property type="match status" value="1"/>
</dbReference>
<keyword evidence="2" id="KW-0479">Metal-binding</keyword>
<dbReference type="PROSITE" id="PS00028">
    <property type="entry name" value="ZINC_FINGER_C2H2_1"/>
    <property type="match status" value="1"/>
</dbReference>
<accession>A0A553PPH8</accession>
<dbReference type="InterPro" id="IPR013087">
    <property type="entry name" value="Znf_C2H2_type"/>
</dbReference>
<evidence type="ECO:0000256" key="2">
    <source>
        <dbReference type="ARBA" id="ARBA00022723"/>
    </source>
</evidence>
<dbReference type="PANTHER" id="PTHR24082">
    <property type="entry name" value="NUCLEAR HORMONE RECEPTOR"/>
    <property type="match status" value="1"/>
</dbReference>
<dbReference type="SMART" id="SM00399">
    <property type="entry name" value="ZnF_C4"/>
    <property type="match status" value="1"/>
</dbReference>
<name>A0A553PPH8_TIGCA</name>
<evidence type="ECO:0000256" key="5">
    <source>
        <dbReference type="ARBA" id="ARBA00023015"/>
    </source>
</evidence>
<evidence type="ECO:0000256" key="8">
    <source>
        <dbReference type="ARBA" id="ARBA00023170"/>
    </source>
</evidence>
<dbReference type="InterPro" id="IPR049636">
    <property type="entry name" value="HNF4-like_DBD"/>
</dbReference>
<dbReference type="Gene3D" id="3.30.50.10">
    <property type="entry name" value="Erythroid Transcription Factor GATA-1, subunit A"/>
    <property type="match status" value="1"/>
</dbReference>
<dbReference type="GO" id="GO:0005634">
    <property type="term" value="C:nucleus"/>
    <property type="evidence" value="ECO:0007669"/>
    <property type="project" value="UniProtKB-SubCell"/>
</dbReference>
<evidence type="ECO:0000313" key="11">
    <source>
        <dbReference type="EMBL" id="TRY79594.1"/>
    </source>
</evidence>
<keyword evidence="3" id="KW-0863">Zinc-finger</keyword>
<keyword evidence="8" id="KW-0675">Receptor</keyword>
<dbReference type="GO" id="GO:0000122">
    <property type="term" value="P:negative regulation of transcription by RNA polymerase II"/>
    <property type="evidence" value="ECO:0007669"/>
    <property type="project" value="TreeGrafter"/>
</dbReference>
<keyword evidence="5" id="KW-0805">Transcription regulation</keyword>
<proteinExistence type="predicted"/>
<dbReference type="GO" id="GO:0004879">
    <property type="term" value="F:nuclear receptor activity"/>
    <property type="evidence" value="ECO:0007669"/>
    <property type="project" value="TreeGrafter"/>
</dbReference>
<dbReference type="GO" id="GO:0030154">
    <property type="term" value="P:cell differentiation"/>
    <property type="evidence" value="ECO:0007669"/>
    <property type="project" value="TreeGrafter"/>
</dbReference>
<evidence type="ECO:0000256" key="6">
    <source>
        <dbReference type="ARBA" id="ARBA00023125"/>
    </source>
</evidence>
<comment type="caution">
    <text evidence="11">The sequence shown here is derived from an EMBL/GenBank/DDBJ whole genome shotgun (WGS) entry which is preliminary data.</text>
</comment>
<keyword evidence="6" id="KW-0238">DNA-binding</keyword>
<evidence type="ECO:0000313" key="12">
    <source>
        <dbReference type="Proteomes" id="UP000318571"/>
    </source>
</evidence>
<keyword evidence="12" id="KW-1185">Reference proteome</keyword>
<keyword evidence="9" id="KW-0539">Nucleus</keyword>
<dbReference type="InterPro" id="IPR050234">
    <property type="entry name" value="Nuclear_hormone_rcpt_NR1"/>
</dbReference>
<evidence type="ECO:0000256" key="4">
    <source>
        <dbReference type="ARBA" id="ARBA00022833"/>
    </source>
</evidence>
<dbReference type="PROSITE" id="PS00031">
    <property type="entry name" value="NUCLEAR_REC_DBD_1"/>
    <property type="match status" value="1"/>
</dbReference>
<evidence type="ECO:0000256" key="7">
    <source>
        <dbReference type="ARBA" id="ARBA00023163"/>
    </source>
</evidence>
<keyword evidence="7" id="KW-0804">Transcription</keyword>
<dbReference type="AlphaFoldDB" id="A0A553PPH8"/>
<dbReference type="InterPro" id="IPR013088">
    <property type="entry name" value="Znf_NHR/GATA"/>
</dbReference>
<feature type="domain" description="Nuclear receptor" evidence="10">
    <location>
        <begin position="281"/>
        <end position="360"/>
    </location>
</feature>
<dbReference type="GO" id="GO:0045944">
    <property type="term" value="P:positive regulation of transcription by RNA polymerase II"/>
    <property type="evidence" value="ECO:0007669"/>
    <property type="project" value="TreeGrafter"/>
</dbReference>
<dbReference type="CDD" id="cd06960">
    <property type="entry name" value="NR_DBD_HNF4A"/>
    <property type="match status" value="1"/>
</dbReference>
<sequence length="424" mass="46912">MSYLPESALPANYPNRKRRILDTFSPISSAHYTGHMTNASSGDNDDNDDIEVVCVISRNLGASKPIPISPRHHSLPAVPSMHSGFPIQGNREWKEPQSHPIQLSLRSEWEPSPVVMSPPPPPPLPPPPLLRSPLLHASPAGQVLPPLPSLQCKPMPRTSDSPLSLDPVAPRQFQKACKVVQKLSDNTWIEIDLPLTAFQDGKGLERVSNTIQSLATSCNLLTSGSPKTNCHCHESVPGLGRSPKSSIPVQNLHASIDTPTSSKSPIEESSYNDLDLPSINGPTCSICNAPAESFHLNYGASSCYSCRAFFRRSVQKNIHQRFTCHYGRRCVLNPHNRSDCRRCRFEKCVQEGMKIASVLSHNQKMVRFRKHIGRKQLEKINETMEMKKALRAFRKTQNQSAVPELLGSLNIDANIPGHSDFADL</sequence>
<gene>
    <name evidence="11" type="ORF">TCAL_13777</name>
</gene>
<dbReference type="PANTHER" id="PTHR24082:SF507">
    <property type="entry name" value="BILE ACID RECEPTOR-RELATED"/>
    <property type="match status" value="1"/>
</dbReference>
<dbReference type="STRING" id="6832.A0A553PPH8"/>
<evidence type="ECO:0000259" key="10">
    <source>
        <dbReference type="PROSITE" id="PS51030"/>
    </source>
</evidence>
<organism evidence="11 12">
    <name type="scientific">Tigriopus californicus</name>
    <name type="common">Marine copepod</name>
    <dbReference type="NCBI Taxonomy" id="6832"/>
    <lineage>
        <taxon>Eukaryota</taxon>
        <taxon>Metazoa</taxon>
        <taxon>Ecdysozoa</taxon>
        <taxon>Arthropoda</taxon>
        <taxon>Crustacea</taxon>
        <taxon>Multicrustacea</taxon>
        <taxon>Hexanauplia</taxon>
        <taxon>Copepoda</taxon>
        <taxon>Harpacticoida</taxon>
        <taxon>Harpacticidae</taxon>
        <taxon>Tigriopus</taxon>
    </lineage>
</organism>
<dbReference type="PRINTS" id="PR00047">
    <property type="entry name" value="STROIDFINGER"/>
</dbReference>
<evidence type="ECO:0000256" key="3">
    <source>
        <dbReference type="ARBA" id="ARBA00022771"/>
    </source>
</evidence>
<dbReference type="SUPFAM" id="SSF57716">
    <property type="entry name" value="Glucocorticoid receptor-like (DNA-binding domain)"/>
    <property type="match status" value="1"/>
</dbReference>
<dbReference type="GO" id="GO:0000978">
    <property type="term" value="F:RNA polymerase II cis-regulatory region sequence-specific DNA binding"/>
    <property type="evidence" value="ECO:0007669"/>
    <property type="project" value="InterPro"/>
</dbReference>
<evidence type="ECO:0000256" key="9">
    <source>
        <dbReference type="ARBA" id="ARBA00023242"/>
    </source>
</evidence>
<comment type="subcellular location">
    <subcellularLocation>
        <location evidence="1">Nucleus</location>
    </subcellularLocation>
</comment>
<dbReference type="EMBL" id="VCGU01000002">
    <property type="protein sequence ID" value="TRY79594.1"/>
    <property type="molecule type" value="Genomic_DNA"/>
</dbReference>